<sequence>MKKIFFIFILSGIIIGCNDRRDILLEEALILAKENRKELLKVIRHYQNDSLKLEAAKFLIRNMPGHYSYADTTEVSQYYDAVDSLLKSMEDYDMETIQDSLVSLNKHFQQLDTRTVQDIEIISAHFLVQNIDSAFVQWKKWPWAQHLSFDQFCEYILPYKTEELQPFDNWRTYLRNFHPDHMNELAYCDQYKNSALRAGITLNSNLWYYMHPEVINFTDSIRTVYRLATRLHLPFGTCRDFSFIASSIFRSQGIPIGIDFTPQWAFRNLGHTWNVLLSNDGKNIPFGGVTSNPGQPHKLDERMPKVFRLTYAINPELHRLIKSGEYVPDLFRYPFIKDVTEEYMDCRDINLKVDKNLNGRHAYLAVFNNKEWVPVDVSRIEKGELIFHKVGMNTVYLPISYNKDGKANALCPPFLFTYSGKIEKIIANTTKRETFILKRKYPVLQHVQEIIMRADSGEFQASNDINFKNAKLLYRITDCSAIGHEIILPDTLQKFQYWRYYQPKEGTYCNIADIRFYERNTHKQIQGKVIGTDGHWEGNPDGTKEKVFDNDLLTFFDAPLSSGAWVGMDFGKPIGIERILFTGRGDGNTIDIGDTYELFYWNNGKWCSLGKQKAQNIRLVYKDVPTSGLYYLKNLTKGKDERIFTYKNGKQIWW</sequence>
<evidence type="ECO:0000313" key="1">
    <source>
        <dbReference type="EMBL" id="EHG98755.1"/>
    </source>
</evidence>
<dbReference type="STRING" id="762968.HMPREF9441_03272"/>
<reference evidence="1 2" key="1">
    <citation type="submission" date="2011-03" db="EMBL/GenBank/DDBJ databases">
        <authorList>
            <person name="Weinstock G."/>
            <person name="Sodergren E."/>
            <person name="Clifton S."/>
            <person name="Fulton L."/>
            <person name="Fulton B."/>
            <person name="Courtney L."/>
            <person name="Fronick C."/>
            <person name="Harrison M."/>
            <person name="Strong C."/>
            <person name="Farmer C."/>
            <person name="Delahaunty K."/>
            <person name="Markovic C."/>
            <person name="Hall O."/>
            <person name="Minx P."/>
            <person name="Tomlinson C."/>
            <person name="Mitreva M."/>
            <person name="Hou S."/>
            <person name="Chen J."/>
            <person name="Wollam A."/>
            <person name="Pepin K.H."/>
            <person name="Johnson M."/>
            <person name="Bhonagiri V."/>
            <person name="Zhang X."/>
            <person name="Suruliraj S."/>
            <person name="Warren W."/>
            <person name="Chinwalla A."/>
            <person name="Mardis E.R."/>
            <person name="Wilson R.K."/>
        </authorList>
    </citation>
    <scope>NUCLEOTIDE SEQUENCE [LARGE SCALE GENOMIC DNA]</scope>
    <source>
        <strain evidence="1 2">YIT 11840</strain>
    </source>
</reference>
<dbReference type="PANTHER" id="PTHR35532:SF5">
    <property type="entry name" value="CARBOHYDRATE-BINDING DOMAIN-CONTAINING PROTEIN"/>
    <property type="match status" value="1"/>
</dbReference>
<accession>G5SVA0</accession>
<dbReference type="InterPro" id="IPR038765">
    <property type="entry name" value="Papain-like_cys_pep_sf"/>
</dbReference>
<dbReference type="PANTHER" id="PTHR35532">
    <property type="entry name" value="SIMILAR TO POLYHYDROXYALKANOATE DEPOLYMERASE"/>
    <property type="match status" value="1"/>
</dbReference>
<dbReference type="PATRIC" id="fig|762968.3.peg.2887"/>
<dbReference type="Proteomes" id="UP000003598">
    <property type="component" value="Unassembled WGS sequence"/>
</dbReference>
<gene>
    <name evidence="1" type="ORF">HMPREF9441_03272</name>
</gene>
<dbReference type="PROSITE" id="PS51257">
    <property type="entry name" value="PROKAR_LIPOPROTEIN"/>
    <property type="match status" value="1"/>
</dbReference>
<dbReference type="OrthoDB" id="679512at2"/>
<dbReference type="SUPFAM" id="SSF54001">
    <property type="entry name" value="Cysteine proteinases"/>
    <property type="match status" value="1"/>
</dbReference>
<keyword evidence="2" id="KW-1185">Reference proteome</keyword>
<dbReference type="GeneID" id="93558514"/>
<dbReference type="AlphaFoldDB" id="G5SVA0"/>
<dbReference type="HOGENOM" id="CLU_014876_0_0_10"/>
<dbReference type="Gene3D" id="2.60.120.260">
    <property type="entry name" value="Galactose-binding domain-like"/>
    <property type="match status" value="2"/>
</dbReference>
<evidence type="ECO:0000313" key="2">
    <source>
        <dbReference type="Proteomes" id="UP000003598"/>
    </source>
</evidence>
<protein>
    <recommendedName>
        <fullName evidence="3">F5/8 type C domain protein</fullName>
    </recommendedName>
</protein>
<evidence type="ECO:0008006" key="3">
    <source>
        <dbReference type="Google" id="ProtNLM"/>
    </source>
</evidence>
<name>G5SVA0_9BACT</name>
<dbReference type="RefSeq" id="WP_008622370.1">
    <property type="nucleotide sequence ID" value="NZ_JH376625.1"/>
</dbReference>
<dbReference type="eggNOG" id="COG1305">
    <property type="taxonomic scope" value="Bacteria"/>
</dbReference>
<dbReference type="EMBL" id="AFFY01000054">
    <property type="protein sequence ID" value="EHG98755.1"/>
    <property type="molecule type" value="Genomic_DNA"/>
</dbReference>
<comment type="caution">
    <text evidence="1">The sequence shown here is derived from an EMBL/GenBank/DDBJ whole genome shotgun (WGS) entry which is preliminary data.</text>
</comment>
<proteinExistence type="predicted"/>
<organism evidence="1 2">
    <name type="scientific">Paraprevotella clara YIT 11840</name>
    <dbReference type="NCBI Taxonomy" id="762968"/>
    <lineage>
        <taxon>Bacteria</taxon>
        <taxon>Pseudomonadati</taxon>
        <taxon>Bacteroidota</taxon>
        <taxon>Bacteroidia</taxon>
        <taxon>Bacteroidales</taxon>
        <taxon>Prevotellaceae</taxon>
        <taxon>Paraprevotella</taxon>
    </lineage>
</organism>
<dbReference type="InterPro" id="IPR008979">
    <property type="entry name" value="Galactose-bd-like_sf"/>
</dbReference>
<dbReference type="SUPFAM" id="SSF49785">
    <property type="entry name" value="Galactose-binding domain-like"/>
    <property type="match status" value="1"/>
</dbReference>